<evidence type="ECO:0000256" key="8">
    <source>
        <dbReference type="ARBA" id="ARBA00022974"/>
    </source>
</evidence>
<feature type="compositionally biased region" description="Basic and acidic residues" evidence="14">
    <location>
        <begin position="382"/>
        <end position="419"/>
    </location>
</feature>
<evidence type="ECO:0000256" key="12">
    <source>
        <dbReference type="ARBA" id="ARBA00042410"/>
    </source>
</evidence>
<accession>A0A3B3RJ05</accession>
<dbReference type="Pfam" id="PF01271">
    <property type="entry name" value="Granin"/>
    <property type="match status" value="1"/>
</dbReference>
<dbReference type="InterPro" id="IPR018054">
    <property type="entry name" value="Chromogranin_CS"/>
</dbReference>
<keyword evidence="7" id="KW-0732">Signal</keyword>
<dbReference type="InterPro" id="IPR001819">
    <property type="entry name" value="Chromogranin_AB"/>
</dbReference>
<feature type="compositionally biased region" description="Acidic residues" evidence="14">
    <location>
        <begin position="99"/>
        <end position="109"/>
    </location>
</feature>
<evidence type="ECO:0000256" key="2">
    <source>
        <dbReference type="ARBA" id="ARBA00005723"/>
    </source>
</evidence>
<dbReference type="GeneTree" id="ENSGT01030000240081"/>
<keyword evidence="3" id="KW-0964">Secreted</keyword>
<feature type="compositionally biased region" description="Basic and acidic residues" evidence="14">
    <location>
        <begin position="173"/>
        <end position="183"/>
    </location>
</feature>
<keyword evidence="5" id="KW-0765">Sulfation</keyword>
<dbReference type="InterPro" id="IPR001990">
    <property type="entry name" value="Granin"/>
</dbReference>
<evidence type="ECO:0000256" key="10">
    <source>
        <dbReference type="ARBA" id="ARBA00023180"/>
    </source>
</evidence>
<comment type="similarity">
    <text evidence="2">Belongs to the chromogranin/secretogranin protein family.</text>
</comment>
<dbReference type="GO" id="GO:0005615">
    <property type="term" value="C:extracellular space"/>
    <property type="evidence" value="ECO:0007669"/>
    <property type="project" value="TreeGrafter"/>
</dbReference>
<evidence type="ECO:0000256" key="9">
    <source>
        <dbReference type="ARBA" id="ARBA00023157"/>
    </source>
</evidence>
<dbReference type="Ensembl" id="ENSPKIT00000042182.1">
    <property type="protein sequence ID" value="ENSPKIP00000017666.1"/>
    <property type="gene ID" value="ENSPKIG00000003486.1"/>
</dbReference>
<sequence length="563" mass="66957">MPTLPNRSNISTRILYLLKHICFQATRCVVEVLSKALSKASAPPVHPQCRDFLRAGTLAVACFCFVRLCYRNDRFSYIIAISETITSSEERSTDHHTNDDDDDDDDDDEASKHSHQSDEVVREVSDHSDLRSREHSEKWGDQEKRSDTKGNDENTKEIWGPAHGYHQNKHRRSGDSSEERVSVESEESETEDREKRIWKPTHRYHHKKHRRSGDSSEDEASEESEETEDREKRLWKPTHRYHHKKHRRSGDSYEDEASEEEETEDREKHPEEDEDEEKQVWNLAHEVQDLKNKRKSGSSEEEDRDLLSMQERNHDFSEDDEAKAKRIWRPTHTYHPNKQRRKGDSSEEEERRNLPDEGEEDGRKEPYYSRKKKDQSSEMLEDIYKRHNLKGDEDLSKRHYHLEERRYTYEDEMPHHDESDKDEGEELQEDKAKVLRYLVKRGDGAEGQSEEEEEERSPWEEQEYHHPAWWKHSPARGEMEEGNQVDLDWWDGRQAAVESYPHHLQETRPHLSSEMVELAKLLNYRKKCLDTMEFFFDCEKELENLAAMDIELQKIAEKIHGKE</sequence>
<dbReference type="Proteomes" id="UP000261540">
    <property type="component" value="Unplaced"/>
</dbReference>
<evidence type="ECO:0000313" key="16">
    <source>
        <dbReference type="Proteomes" id="UP000261540"/>
    </source>
</evidence>
<evidence type="ECO:0000256" key="4">
    <source>
        <dbReference type="ARBA" id="ARBA00022553"/>
    </source>
</evidence>
<comment type="subcellular location">
    <subcellularLocation>
        <location evidence="1">Secreted</location>
    </subcellularLocation>
</comment>
<proteinExistence type="inferred from homology"/>
<evidence type="ECO:0000256" key="14">
    <source>
        <dbReference type="SAM" id="MobiDB-lite"/>
    </source>
</evidence>
<feature type="compositionally biased region" description="Acidic residues" evidence="14">
    <location>
        <begin position="252"/>
        <end position="264"/>
    </location>
</feature>
<evidence type="ECO:0000313" key="15">
    <source>
        <dbReference type="Ensembl" id="ENSPKIP00000017666.1"/>
    </source>
</evidence>
<dbReference type="GO" id="GO:0030141">
    <property type="term" value="C:secretory granule"/>
    <property type="evidence" value="ECO:0007669"/>
    <property type="project" value="InterPro"/>
</dbReference>
<feature type="compositionally biased region" description="Basic and acidic residues" evidence="14">
    <location>
        <begin position="110"/>
        <end position="156"/>
    </location>
</feature>
<feature type="compositionally biased region" description="Basic and acidic residues" evidence="14">
    <location>
        <begin position="88"/>
        <end position="98"/>
    </location>
</feature>
<dbReference type="PANTHER" id="PTHR10583">
    <property type="entry name" value="CHROMOGRANIN"/>
    <property type="match status" value="1"/>
</dbReference>
<keyword evidence="9" id="KW-1015">Disulfide bond</keyword>
<keyword evidence="4" id="KW-0597">Phosphoprotein</keyword>
<evidence type="ECO:0000256" key="1">
    <source>
        <dbReference type="ARBA" id="ARBA00004613"/>
    </source>
</evidence>
<keyword evidence="8" id="KW-0654">Proteoglycan</keyword>
<evidence type="ECO:0000256" key="6">
    <source>
        <dbReference type="ARBA" id="ARBA00022685"/>
    </source>
</evidence>
<evidence type="ECO:0000256" key="11">
    <source>
        <dbReference type="ARBA" id="ARBA00039221"/>
    </source>
</evidence>
<keyword evidence="16" id="KW-1185">Reference proteome</keyword>
<feature type="compositionally biased region" description="Acidic residues" evidence="14">
    <location>
        <begin position="215"/>
        <end position="228"/>
    </location>
</feature>
<protein>
    <recommendedName>
        <fullName evidence="11">Secretogranin-1</fullName>
    </recommendedName>
    <alternativeName>
        <fullName evidence="12">Chromogranin-B</fullName>
    </alternativeName>
</protein>
<dbReference type="STRING" id="1676925.ENSPKIP00000017666"/>
<dbReference type="PANTHER" id="PTHR10583:SF4">
    <property type="entry name" value="SECRETOGRANIN-1"/>
    <property type="match status" value="1"/>
</dbReference>
<evidence type="ECO:0000256" key="7">
    <source>
        <dbReference type="ARBA" id="ARBA00022729"/>
    </source>
</evidence>
<keyword evidence="6" id="KW-0165">Cleavage on pair of basic residues</keyword>
<feature type="compositionally biased region" description="Basic and acidic residues" evidence="14">
    <location>
        <begin position="342"/>
        <end position="368"/>
    </location>
</feature>
<comment type="subunit">
    <text evidence="13">Interacts with ITPR1 in the secretory granules.</text>
</comment>
<evidence type="ECO:0000256" key="5">
    <source>
        <dbReference type="ARBA" id="ARBA00022641"/>
    </source>
</evidence>
<dbReference type="AlphaFoldDB" id="A0A3B3RJ05"/>
<evidence type="ECO:0000256" key="13">
    <source>
        <dbReference type="ARBA" id="ARBA00044763"/>
    </source>
</evidence>
<feature type="region of interest" description="Disordered" evidence="14">
    <location>
        <begin position="87"/>
        <end position="464"/>
    </location>
</feature>
<reference evidence="15" key="1">
    <citation type="submission" date="2025-08" db="UniProtKB">
        <authorList>
            <consortium name="Ensembl"/>
        </authorList>
    </citation>
    <scope>IDENTIFICATION</scope>
</reference>
<dbReference type="PROSITE" id="PS00422">
    <property type="entry name" value="GRANINS_1"/>
    <property type="match status" value="1"/>
</dbReference>
<reference evidence="15" key="2">
    <citation type="submission" date="2025-09" db="UniProtKB">
        <authorList>
            <consortium name="Ensembl"/>
        </authorList>
    </citation>
    <scope>IDENTIFICATION</scope>
</reference>
<keyword evidence="10" id="KW-0325">Glycoprotein</keyword>
<name>A0A3B3RJ05_9TELE</name>
<feature type="compositionally biased region" description="Basic residues" evidence="14">
    <location>
        <begin position="198"/>
        <end position="211"/>
    </location>
</feature>
<feature type="compositionally biased region" description="Basic residues" evidence="14">
    <location>
        <begin position="235"/>
        <end position="248"/>
    </location>
</feature>
<organism evidence="15 16">
    <name type="scientific">Paramormyrops kingsleyae</name>
    <dbReference type="NCBI Taxonomy" id="1676925"/>
    <lineage>
        <taxon>Eukaryota</taxon>
        <taxon>Metazoa</taxon>
        <taxon>Chordata</taxon>
        <taxon>Craniata</taxon>
        <taxon>Vertebrata</taxon>
        <taxon>Euteleostomi</taxon>
        <taxon>Actinopterygii</taxon>
        <taxon>Neopterygii</taxon>
        <taxon>Teleostei</taxon>
        <taxon>Osteoglossocephala</taxon>
        <taxon>Osteoglossomorpha</taxon>
        <taxon>Osteoglossiformes</taxon>
        <taxon>Mormyridae</taxon>
        <taxon>Paramormyrops</taxon>
    </lineage>
</organism>
<evidence type="ECO:0000256" key="3">
    <source>
        <dbReference type="ARBA" id="ARBA00022525"/>
    </source>
</evidence>
<dbReference type="PRINTS" id="PR00659">
    <property type="entry name" value="CHROMOGRANIN"/>
</dbReference>